<dbReference type="RefSeq" id="WP_060386306.1">
    <property type="nucleotide sequence ID" value="NZ_JADNNX010000022.1"/>
</dbReference>
<reference evidence="1 2" key="1">
    <citation type="journal article" date="2016" name="BMC Genomics">
        <title>Type VI secretion systems of human gut Bacteroidales segregate into three genetic architectures, two of which are contained on mobile genetic elements.</title>
        <authorList>
            <person name="Coyne M.J."/>
            <person name="Roelofs K.G."/>
            <person name="Comstock L.E."/>
        </authorList>
    </citation>
    <scope>NUCLEOTIDE SEQUENCE [LARGE SCALE GENOMIC DNA]</scope>
    <source>
        <strain evidence="1 2">CL09T03C01</strain>
    </source>
</reference>
<dbReference type="PATRIC" id="fig|46506.5.peg.2858"/>
<dbReference type="STRING" id="46506.AA415_02664"/>
<comment type="caution">
    <text evidence="1">The sequence shown here is derived from an EMBL/GenBank/DDBJ whole genome shotgun (WGS) entry which is preliminary data.</text>
</comment>
<evidence type="ECO:0000313" key="2">
    <source>
        <dbReference type="Proteomes" id="UP000056419"/>
    </source>
</evidence>
<accession>A0A108T492</accession>
<organism evidence="1 2">
    <name type="scientific">Bacteroides stercoris</name>
    <dbReference type="NCBI Taxonomy" id="46506"/>
    <lineage>
        <taxon>Bacteria</taxon>
        <taxon>Pseudomonadati</taxon>
        <taxon>Bacteroidota</taxon>
        <taxon>Bacteroidia</taxon>
        <taxon>Bacteroidales</taxon>
        <taxon>Bacteroidaceae</taxon>
        <taxon>Bacteroides</taxon>
    </lineage>
</organism>
<gene>
    <name evidence="1" type="ORF">AA415_02664</name>
</gene>
<name>A0A108T492_BACSE</name>
<evidence type="ECO:0000313" key="1">
    <source>
        <dbReference type="EMBL" id="KWR52986.1"/>
    </source>
</evidence>
<protein>
    <recommendedName>
        <fullName evidence="3">KOW domain-containing protein</fullName>
    </recommendedName>
</protein>
<keyword evidence="2" id="KW-1185">Reference proteome</keyword>
<sequence length="67" mass="7765">MVGRKITIIASPLLKEWKLKRLIGRDGVIINKIQNQKTKGVWVRLNTPFADELEWFIPVQSVQIISH</sequence>
<dbReference type="Proteomes" id="UP000056419">
    <property type="component" value="Unassembled WGS sequence"/>
</dbReference>
<proteinExistence type="predicted"/>
<dbReference type="AlphaFoldDB" id="A0A108T492"/>
<dbReference type="EMBL" id="LRGC01000016">
    <property type="protein sequence ID" value="KWR52986.1"/>
    <property type="molecule type" value="Genomic_DNA"/>
</dbReference>
<evidence type="ECO:0008006" key="3">
    <source>
        <dbReference type="Google" id="ProtNLM"/>
    </source>
</evidence>